<organism evidence="1 2">
    <name type="scientific">Candidatus Sungbacteria bacterium RIFCSPHIGHO2_02_FULL_49_20</name>
    <dbReference type="NCBI Taxonomy" id="1802272"/>
    <lineage>
        <taxon>Bacteria</taxon>
        <taxon>Candidatus Sungiibacteriota</taxon>
    </lineage>
</organism>
<evidence type="ECO:0008006" key="3">
    <source>
        <dbReference type="Google" id="ProtNLM"/>
    </source>
</evidence>
<proteinExistence type="predicted"/>
<gene>
    <name evidence="1" type="ORF">A3C12_03345</name>
</gene>
<dbReference type="PROSITE" id="PS51257">
    <property type="entry name" value="PROKAR_LIPOPROTEIN"/>
    <property type="match status" value="1"/>
</dbReference>
<dbReference type="Proteomes" id="UP000178710">
    <property type="component" value="Unassembled WGS sequence"/>
</dbReference>
<comment type="caution">
    <text evidence="1">The sequence shown here is derived from an EMBL/GenBank/DDBJ whole genome shotgun (WGS) entry which is preliminary data.</text>
</comment>
<accession>A0A1G2KNK3</accession>
<name>A0A1G2KNK3_9BACT</name>
<dbReference type="EMBL" id="MHQK01000041">
    <property type="protein sequence ID" value="OHA01005.1"/>
    <property type="molecule type" value="Genomic_DNA"/>
</dbReference>
<protein>
    <recommendedName>
        <fullName evidence="3">Lipoprotein</fullName>
    </recommendedName>
</protein>
<sequence>MRFANRYYTLIAILLIVVLAGCAPRLIPHAEDTTPHEPMRVCSESPEKSAEIFLEGASVLPEIDEAAKIIRRVIPDGVWILSIFEKGIEMVRALLRHPASDGDNAVSATFKLDATSQEVPGVLRAGVERTISITPHSGPNADRTREEVEGRTFKVFYDPKTNCITRVISIDTEWKQVR</sequence>
<evidence type="ECO:0000313" key="1">
    <source>
        <dbReference type="EMBL" id="OHA01005.1"/>
    </source>
</evidence>
<dbReference type="AlphaFoldDB" id="A0A1G2KNK3"/>
<evidence type="ECO:0000313" key="2">
    <source>
        <dbReference type="Proteomes" id="UP000178710"/>
    </source>
</evidence>
<reference evidence="1 2" key="1">
    <citation type="journal article" date="2016" name="Nat. Commun.">
        <title>Thousands of microbial genomes shed light on interconnected biogeochemical processes in an aquifer system.</title>
        <authorList>
            <person name="Anantharaman K."/>
            <person name="Brown C.T."/>
            <person name="Hug L.A."/>
            <person name="Sharon I."/>
            <person name="Castelle C.J."/>
            <person name="Probst A.J."/>
            <person name="Thomas B.C."/>
            <person name="Singh A."/>
            <person name="Wilkins M.J."/>
            <person name="Karaoz U."/>
            <person name="Brodie E.L."/>
            <person name="Williams K.H."/>
            <person name="Hubbard S.S."/>
            <person name="Banfield J.F."/>
        </authorList>
    </citation>
    <scope>NUCLEOTIDE SEQUENCE [LARGE SCALE GENOMIC DNA]</scope>
</reference>